<dbReference type="InParanoid" id="A0A543AUZ0"/>
<dbReference type="GO" id="GO:0048038">
    <property type="term" value="F:quinone binding"/>
    <property type="evidence" value="ECO:0007669"/>
    <property type="project" value="UniProtKB-KW"/>
</dbReference>
<comment type="subcellular location">
    <subcellularLocation>
        <location evidence="5">Cell membrane</location>
        <topology evidence="5">Multi-pass membrane protein</topology>
    </subcellularLocation>
    <subcellularLocation>
        <location evidence="1">Endomembrane system</location>
        <topology evidence="1">Multi-pass membrane protein</topology>
    </subcellularLocation>
    <subcellularLocation>
        <location evidence="6">Membrane</location>
        <topology evidence="6">Multi-pass membrane protein</topology>
    </subcellularLocation>
</comment>
<feature type="transmembrane region" description="Helical" evidence="5">
    <location>
        <begin position="270"/>
        <end position="293"/>
    </location>
</feature>
<feature type="transmembrane region" description="Helical" evidence="5">
    <location>
        <begin position="413"/>
        <end position="433"/>
    </location>
</feature>
<keyword evidence="9" id="KW-1185">Reference proteome</keyword>
<comment type="caution">
    <text evidence="8">The sequence shown here is derived from an EMBL/GenBank/DDBJ whole genome shotgun (WGS) entry which is preliminary data.</text>
</comment>
<dbReference type="AlphaFoldDB" id="A0A543AUZ0"/>
<feature type="transmembrane region" description="Helical" evidence="5">
    <location>
        <begin position="135"/>
        <end position="152"/>
    </location>
</feature>
<comment type="function">
    <text evidence="5">NDH-1 shuttles electrons from NADH, via FMN and iron-sulfur (Fe-S) centers, to quinones in the respiratory chain. The immediate electron acceptor for the enzyme in this species is believed to be a menaquinone. Couples the redox reaction to proton translocation (for every two electrons transferred, four hydrogen ions are translocated across the cytoplasmic membrane), and thus conserves the redox energy in a proton gradient.</text>
</comment>
<keyword evidence="5" id="KW-0520">NAD</keyword>
<feature type="transmembrane region" description="Helical" evidence="5">
    <location>
        <begin position="111"/>
        <end position="129"/>
    </location>
</feature>
<evidence type="ECO:0000256" key="2">
    <source>
        <dbReference type="ARBA" id="ARBA00022692"/>
    </source>
</evidence>
<accession>A0A543AUZ0</accession>
<gene>
    <name evidence="5" type="primary">nuoN</name>
    <name evidence="8" type="ORF">FB566_1889</name>
</gene>
<proteinExistence type="inferred from homology"/>
<feature type="transmembrane region" description="Helical" evidence="5">
    <location>
        <begin position="193"/>
        <end position="221"/>
    </location>
</feature>
<comment type="subunit">
    <text evidence="5">NDH-1 is composed of 14 different subunits. Subunits NuoA, H, J, K, L, M, N constitute the membrane sector of the complex.</text>
</comment>
<evidence type="ECO:0000259" key="7">
    <source>
        <dbReference type="Pfam" id="PF00361"/>
    </source>
</evidence>
<feature type="transmembrane region" description="Helical" evidence="5">
    <location>
        <begin position="375"/>
        <end position="393"/>
    </location>
</feature>
<name>A0A543AUZ0_9ACTN</name>
<dbReference type="HAMAP" id="MF_00445">
    <property type="entry name" value="NDH1_NuoN_1"/>
    <property type="match status" value="1"/>
</dbReference>
<feature type="transmembrane region" description="Helical" evidence="5">
    <location>
        <begin position="75"/>
        <end position="99"/>
    </location>
</feature>
<feature type="transmembrane region" description="Helical" evidence="5">
    <location>
        <begin position="12"/>
        <end position="30"/>
    </location>
</feature>
<dbReference type="GO" id="GO:0008137">
    <property type="term" value="F:NADH dehydrogenase (ubiquinone) activity"/>
    <property type="evidence" value="ECO:0007669"/>
    <property type="project" value="InterPro"/>
</dbReference>
<dbReference type="EMBL" id="VFOW01000001">
    <property type="protein sequence ID" value="TQL76361.1"/>
    <property type="molecule type" value="Genomic_DNA"/>
</dbReference>
<feature type="transmembrane region" description="Helical" evidence="5">
    <location>
        <begin position="37"/>
        <end position="55"/>
    </location>
</feature>
<feature type="transmembrane region" description="Helical" evidence="5">
    <location>
        <begin position="164"/>
        <end position="187"/>
    </location>
</feature>
<protein>
    <recommendedName>
        <fullName evidence="5">NADH-quinone oxidoreductase subunit N</fullName>
        <ecNumber evidence="5">7.1.1.-</ecNumber>
    </recommendedName>
    <alternativeName>
        <fullName evidence="5">NADH dehydrogenase I subunit N</fullName>
    </alternativeName>
    <alternativeName>
        <fullName evidence="5">NDH-1 subunit N</fullName>
    </alternativeName>
</protein>
<organism evidence="8 9">
    <name type="scientific">Stackebrandtia endophytica</name>
    <dbReference type="NCBI Taxonomy" id="1496996"/>
    <lineage>
        <taxon>Bacteria</taxon>
        <taxon>Bacillati</taxon>
        <taxon>Actinomycetota</taxon>
        <taxon>Actinomycetes</taxon>
        <taxon>Glycomycetales</taxon>
        <taxon>Glycomycetaceae</taxon>
        <taxon>Stackebrandtia</taxon>
    </lineage>
</organism>
<dbReference type="Proteomes" id="UP000317043">
    <property type="component" value="Unassembled WGS sequence"/>
</dbReference>
<feature type="transmembrane region" description="Helical" evidence="5">
    <location>
        <begin position="302"/>
        <end position="324"/>
    </location>
</feature>
<reference evidence="8 9" key="1">
    <citation type="submission" date="2019-06" db="EMBL/GenBank/DDBJ databases">
        <title>Sequencing the genomes of 1000 actinobacteria strains.</title>
        <authorList>
            <person name="Klenk H.-P."/>
        </authorList>
    </citation>
    <scope>NUCLEOTIDE SEQUENCE [LARGE SCALE GENOMIC DNA]</scope>
    <source>
        <strain evidence="8 9">DSM 45928</strain>
    </source>
</reference>
<evidence type="ECO:0000256" key="3">
    <source>
        <dbReference type="ARBA" id="ARBA00022989"/>
    </source>
</evidence>
<dbReference type="InterPro" id="IPR001750">
    <property type="entry name" value="ND/Mrp_TM"/>
</dbReference>
<dbReference type="GO" id="GO:0012505">
    <property type="term" value="C:endomembrane system"/>
    <property type="evidence" value="ECO:0007669"/>
    <property type="project" value="UniProtKB-SubCell"/>
</dbReference>
<keyword evidence="5" id="KW-1278">Translocase</keyword>
<dbReference type="EC" id="7.1.1.-" evidence="5"/>
<evidence type="ECO:0000256" key="1">
    <source>
        <dbReference type="ARBA" id="ARBA00004127"/>
    </source>
</evidence>
<comment type="similarity">
    <text evidence="5">Belongs to the complex I subunit 2 family.</text>
</comment>
<dbReference type="RefSeq" id="WP_142037663.1">
    <property type="nucleotide sequence ID" value="NZ_JBHTGS010000001.1"/>
</dbReference>
<dbReference type="PANTHER" id="PTHR22773">
    <property type="entry name" value="NADH DEHYDROGENASE"/>
    <property type="match status" value="1"/>
</dbReference>
<keyword evidence="2 5" id="KW-0812">Transmembrane</keyword>
<keyword evidence="5" id="KW-0813">Transport</keyword>
<evidence type="ECO:0000313" key="8">
    <source>
        <dbReference type="EMBL" id="TQL76361.1"/>
    </source>
</evidence>
<sequence>MSQAIDHVALLPGYLVAATAVTVLLADLFLGRRGVTIGVAAVGFTATGTAAGWLATQPARQTFCTVDGCSYVTGVPGAVIAVTLCGLALAVLALSTGLLRGTGEYRAPTGEYVFLLSCSLAGGVILAYARDLITLVVALETLTLPLYVLVAMRGESRRSAEAAVNFLLVSVAASTVTLFGAAMLYAATGAVHLTALAAALSGAIPTVAAVGAAMVLAGLAFKLAAVPLHGWAPGTYDGAPLPIAAYLSTASKLGGVAALLWVVTEAFSPIVNLVGPILLVLAVATMTIGNLVALRQRRTVRLLAWSSIAQAGYLLVPLGGYAVVAADITSAATAVLVFALFYVVMELAAFAAVIRLRGADRDGGSVDDLAGSLRSAPVPSIALLLAVAALAGLPPGLAGLFAKVTVISAVADLLPWLAVVVAINAVIGLVYYLRFGAVVVRAGSPARPTTAWPTTVVLTVVTGVLVLVGLAPQLLWDLAAF</sequence>
<keyword evidence="5" id="KW-0874">Quinone</keyword>
<dbReference type="Pfam" id="PF00361">
    <property type="entry name" value="Proton_antipo_M"/>
    <property type="match status" value="1"/>
</dbReference>
<evidence type="ECO:0000313" key="9">
    <source>
        <dbReference type="Proteomes" id="UP000317043"/>
    </source>
</evidence>
<keyword evidence="3 5" id="KW-1133">Transmembrane helix</keyword>
<evidence type="ECO:0000256" key="4">
    <source>
        <dbReference type="ARBA" id="ARBA00023136"/>
    </source>
</evidence>
<dbReference type="GO" id="GO:0050136">
    <property type="term" value="F:NADH dehydrogenase (quinone) (non-electrogenic) activity"/>
    <property type="evidence" value="ECO:0007669"/>
    <property type="project" value="UniProtKB-UniRule"/>
</dbReference>
<feature type="transmembrane region" description="Helical" evidence="5">
    <location>
        <begin position="241"/>
        <end position="264"/>
    </location>
</feature>
<comment type="catalytic activity">
    <reaction evidence="5">
        <text>a quinone + NADH + 5 H(+)(in) = a quinol + NAD(+) + 4 H(+)(out)</text>
        <dbReference type="Rhea" id="RHEA:57888"/>
        <dbReference type="ChEBI" id="CHEBI:15378"/>
        <dbReference type="ChEBI" id="CHEBI:24646"/>
        <dbReference type="ChEBI" id="CHEBI:57540"/>
        <dbReference type="ChEBI" id="CHEBI:57945"/>
        <dbReference type="ChEBI" id="CHEBI:132124"/>
    </reaction>
</comment>
<evidence type="ECO:0000256" key="5">
    <source>
        <dbReference type="HAMAP-Rule" id="MF_00445"/>
    </source>
</evidence>
<dbReference type="OrthoDB" id="9811718at2"/>
<keyword evidence="5" id="KW-1003">Cell membrane</keyword>
<keyword evidence="4 5" id="KW-0472">Membrane</keyword>
<dbReference type="GO" id="GO:0042773">
    <property type="term" value="P:ATP synthesis coupled electron transport"/>
    <property type="evidence" value="ECO:0007669"/>
    <property type="project" value="InterPro"/>
</dbReference>
<feature type="transmembrane region" description="Helical" evidence="5">
    <location>
        <begin position="330"/>
        <end position="354"/>
    </location>
</feature>
<evidence type="ECO:0000256" key="6">
    <source>
        <dbReference type="RuleBase" id="RU000320"/>
    </source>
</evidence>
<feature type="transmembrane region" description="Helical" evidence="5">
    <location>
        <begin position="454"/>
        <end position="476"/>
    </location>
</feature>
<dbReference type="InterPro" id="IPR010096">
    <property type="entry name" value="NADH-Q_OxRdtase_suN/2"/>
</dbReference>
<feature type="domain" description="NADH:quinone oxidoreductase/Mrp antiporter transmembrane" evidence="7">
    <location>
        <begin position="129"/>
        <end position="427"/>
    </location>
</feature>
<dbReference type="GO" id="GO:0005886">
    <property type="term" value="C:plasma membrane"/>
    <property type="evidence" value="ECO:0007669"/>
    <property type="project" value="UniProtKB-SubCell"/>
</dbReference>